<dbReference type="EMBL" id="BLYI01000038">
    <property type="protein sequence ID" value="GFO85436.1"/>
    <property type="molecule type" value="Genomic_DNA"/>
</dbReference>
<gene>
    <name evidence="2" type="ORF">ANBU17_17830</name>
</gene>
<dbReference type="AlphaFoldDB" id="A0A916QA62"/>
<keyword evidence="1" id="KW-0812">Transmembrane</keyword>
<proteinExistence type="predicted"/>
<accession>A0A916QA62</accession>
<keyword evidence="3" id="KW-1185">Reference proteome</keyword>
<comment type="caution">
    <text evidence="2">The sequence shown here is derived from an EMBL/GenBank/DDBJ whole genome shotgun (WGS) entry which is preliminary data.</text>
</comment>
<dbReference type="Proteomes" id="UP000613208">
    <property type="component" value="Unassembled WGS sequence"/>
</dbReference>
<evidence type="ECO:0000313" key="3">
    <source>
        <dbReference type="Proteomes" id="UP000613208"/>
    </source>
</evidence>
<sequence length="127" mass="15077">MTFLNMILPWFVTLCIVLLSLNYPVRKYCQRRCLASRDISYKGYRFLRKSHRVLGILTIILTFLHCRLSSAGPGMNIGKISFLILLLMFIIHLFRNTMKKKWIILHRMLAVLLWVTIIVHIVQEVWM</sequence>
<evidence type="ECO:0000256" key="1">
    <source>
        <dbReference type="SAM" id="Phobius"/>
    </source>
</evidence>
<dbReference type="RefSeq" id="WP_201311142.1">
    <property type="nucleotide sequence ID" value="NZ_BLYI01000038.1"/>
</dbReference>
<reference evidence="2" key="1">
    <citation type="submission" date="2020-06" db="EMBL/GenBank/DDBJ databases">
        <title>Characterization of fructooligosaccharide metabolism and fructooligosaccharide-degrading enzymes in human commensal butyrate producers.</title>
        <authorList>
            <person name="Tanno H."/>
            <person name="Fujii T."/>
            <person name="Hirano K."/>
            <person name="Maeno S."/>
            <person name="Tonozuka T."/>
            <person name="Sakamoto M."/>
            <person name="Ohkuma M."/>
            <person name="Tochio T."/>
            <person name="Endo A."/>
        </authorList>
    </citation>
    <scope>NUCLEOTIDE SEQUENCE</scope>
    <source>
        <strain evidence="2">JCM 17466</strain>
    </source>
</reference>
<evidence type="ECO:0000313" key="2">
    <source>
        <dbReference type="EMBL" id="GFO85436.1"/>
    </source>
</evidence>
<name>A0A916QA62_9FIRM</name>
<keyword evidence="1" id="KW-1133">Transmembrane helix</keyword>
<protein>
    <submittedName>
        <fullName evidence="2">Uncharacterized protein</fullName>
    </submittedName>
</protein>
<keyword evidence="1" id="KW-0472">Membrane</keyword>
<feature type="transmembrane region" description="Helical" evidence="1">
    <location>
        <begin position="77"/>
        <end position="95"/>
    </location>
</feature>
<organism evidence="2 3">
    <name type="scientific">Anaerostipes butyraticus</name>
    <dbReference type="NCBI Taxonomy" id="645466"/>
    <lineage>
        <taxon>Bacteria</taxon>
        <taxon>Bacillati</taxon>
        <taxon>Bacillota</taxon>
        <taxon>Clostridia</taxon>
        <taxon>Lachnospirales</taxon>
        <taxon>Lachnospiraceae</taxon>
        <taxon>Anaerostipes</taxon>
    </lineage>
</organism>
<feature type="transmembrane region" description="Helical" evidence="1">
    <location>
        <begin position="102"/>
        <end position="122"/>
    </location>
</feature>
<feature type="transmembrane region" description="Helical" evidence="1">
    <location>
        <begin position="6"/>
        <end position="25"/>
    </location>
</feature>
<feature type="transmembrane region" description="Helical" evidence="1">
    <location>
        <begin position="46"/>
        <end position="65"/>
    </location>
</feature>